<accession>A0A2P2QZ93</accession>
<name>A0A2P2QZ93_RHIMU</name>
<evidence type="ECO:0000313" key="1">
    <source>
        <dbReference type="EMBL" id="MBX72295.1"/>
    </source>
</evidence>
<protein>
    <submittedName>
        <fullName evidence="1">Uncharacterized protein</fullName>
    </submittedName>
</protein>
<reference evidence="1" key="1">
    <citation type="submission" date="2018-02" db="EMBL/GenBank/DDBJ databases">
        <title>Rhizophora mucronata_Transcriptome.</title>
        <authorList>
            <person name="Meera S.P."/>
            <person name="Sreeshan A."/>
            <person name="Augustine A."/>
        </authorList>
    </citation>
    <scope>NUCLEOTIDE SEQUENCE</scope>
    <source>
        <tissue evidence="1">Leaf</tissue>
    </source>
</reference>
<dbReference type="AlphaFoldDB" id="A0A2P2QZ93"/>
<dbReference type="EMBL" id="GGEC01091811">
    <property type="protein sequence ID" value="MBX72295.1"/>
    <property type="molecule type" value="Transcribed_RNA"/>
</dbReference>
<proteinExistence type="predicted"/>
<organism evidence="1">
    <name type="scientific">Rhizophora mucronata</name>
    <name type="common">Asiatic mangrove</name>
    <dbReference type="NCBI Taxonomy" id="61149"/>
    <lineage>
        <taxon>Eukaryota</taxon>
        <taxon>Viridiplantae</taxon>
        <taxon>Streptophyta</taxon>
        <taxon>Embryophyta</taxon>
        <taxon>Tracheophyta</taxon>
        <taxon>Spermatophyta</taxon>
        <taxon>Magnoliopsida</taxon>
        <taxon>eudicotyledons</taxon>
        <taxon>Gunneridae</taxon>
        <taxon>Pentapetalae</taxon>
        <taxon>rosids</taxon>
        <taxon>fabids</taxon>
        <taxon>Malpighiales</taxon>
        <taxon>Rhizophoraceae</taxon>
        <taxon>Rhizophora</taxon>
    </lineage>
</organism>
<sequence>MNKIQAHKEHWRIYFPARCACR</sequence>